<gene>
    <name evidence="1" type="ORF">NPIL_9001</name>
</gene>
<dbReference type="Proteomes" id="UP000887013">
    <property type="component" value="Unassembled WGS sequence"/>
</dbReference>
<dbReference type="EMBL" id="BMAW01008637">
    <property type="protein sequence ID" value="GFT09452.1"/>
    <property type="molecule type" value="Genomic_DNA"/>
</dbReference>
<organism evidence="1 2">
    <name type="scientific">Nephila pilipes</name>
    <name type="common">Giant wood spider</name>
    <name type="synonym">Nephila maculata</name>
    <dbReference type="NCBI Taxonomy" id="299642"/>
    <lineage>
        <taxon>Eukaryota</taxon>
        <taxon>Metazoa</taxon>
        <taxon>Ecdysozoa</taxon>
        <taxon>Arthropoda</taxon>
        <taxon>Chelicerata</taxon>
        <taxon>Arachnida</taxon>
        <taxon>Araneae</taxon>
        <taxon>Araneomorphae</taxon>
        <taxon>Entelegynae</taxon>
        <taxon>Araneoidea</taxon>
        <taxon>Nephilidae</taxon>
        <taxon>Nephila</taxon>
    </lineage>
</organism>
<comment type="caution">
    <text evidence="1">The sequence shown here is derived from an EMBL/GenBank/DDBJ whole genome shotgun (WGS) entry which is preliminary data.</text>
</comment>
<accession>A0A8X6NER3</accession>
<name>A0A8X6NER3_NEPPI</name>
<protein>
    <submittedName>
        <fullName evidence="1">Uncharacterized protein</fullName>
    </submittedName>
</protein>
<sequence>MRRVINRISCQRSARSCNKNVMGHKRRMKVRKIPEDVTLVNTCFTDVFLQTLPVNIDVNDEKTMRSLTDIG</sequence>
<dbReference type="AlphaFoldDB" id="A0A8X6NER3"/>
<keyword evidence="2" id="KW-1185">Reference proteome</keyword>
<proteinExistence type="predicted"/>
<reference evidence="1" key="1">
    <citation type="submission" date="2020-08" db="EMBL/GenBank/DDBJ databases">
        <title>Multicomponent nature underlies the extraordinary mechanical properties of spider dragline silk.</title>
        <authorList>
            <person name="Kono N."/>
            <person name="Nakamura H."/>
            <person name="Mori M."/>
            <person name="Yoshida Y."/>
            <person name="Ohtoshi R."/>
            <person name="Malay A.D."/>
            <person name="Moran D.A.P."/>
            <person name="Tomita M."/>
            <person name="Numata K."/>
            <person name="Arakawa K."/>
        </authorList>
    </citation>
    <scope>NUCLEOTIDE SEQUENCE</scope>
</reference>
<evidence type="ECO:0000313" key="1">
    <source>
        <dbReference type="EMBL" id="GFT09452.1"/>
    </source>
</evidence>
<evidence type="ECO:0000313" key="2">
    <source>
        <dbReference type="Proteomes" id="UP000887013"/>
    </source>
</evidence>